<dbReference type="Proteomes" id="UP000186917">
    <property type="component" value="Unassembled WGS sequence"/>
</dbReference>
<dbReference type="Pfam" id="PF01966">
    <property type="entry name" value="HD"/>
    <property type="match status" value="1"/>
</dbReference>
<dbReference type="RefSeq" id="WP_076379910.1">
    <property type="nucleotide sequence ID" value="NZ_AP017422.1"/>
</dbReference>
<feature type="domain" description="HD/PDEase" evidence="1">
    <location>
        <begin position="25"/>
        <end position="139"/>
    </location>
</feature>
<sequence length="194" mass="22924">MTRKDLNDISIYIGSLFMMNTPPFLVYHNIQHTEEVVKYVTEIADHYQLNTEDRFIVLAAAWFHDIGHLFILEGHEQKSVEVMRQYFAETEERVETIQAIAGCIMATRMPTNPQNFQESILCDADIYHLGTDQFFISDKKVKKEMELRTCKKFTDWTQHSIQFLRAQRYFTGYCRQLLEKGIENNIEILKNMLN</sequence>
<dbReference type="EMBL" id="FTOR01000005">
    <property type="protein sequence ID" value="SIT20718.1"/>
    <property type="molecule type" value="Genomic_DNA"/>
</dbReference>
<reference evidence="3" key="1">
    <citation type="submission" date="2017-01" db="EMBL/GenBank/DDBJ databases">
        <authorList>
            <person name="Varghese N."/>
            <person name="Submissions S."/>
        </authorList>
    </citation>
    <scope>NUCLEOTIDE SEQUENCE [LARGE SCALE GENOMIC DNA]</scope>
    <source>
        <strain evidence="3">DSM 21054</strain>
    </source>
</reference>
<dbReference type="Gene3D" id="1.10.3210.10">
    <property type="entry name" value="Hypothetical protein af1432"/>
    <property type="match status" value="1"/>
</dbReference>
<dbReference type="KEGG" id="fln:FLA_1504"/>
<dbReference type="SUPFAM" id="SSF109604">
    <property type="entry name" value="HD-domain/PDEase-like"/>
    <property type="match status" value="1"/>
</dbReference>
<evidence type="ECO:0000259" key="1">
    <source>
        <dbReference type="SMART" id="SM00471"/>
    </source>
</evidence>
<dbReference type="CDD" id="cd00077">
    <property type="entry name" value="HDc"/>
    <property type="match status" value="1"/>
</dbReference>
<dbReference type="InterPro" id="IPR003607">
    <property type="entry name" value="HD/PDEase_dom"/>
</dbReference>
<evidence type="ECO:0000313" key="2">
    <source>
        <dbReference type="EMBL" id="SIT20718.1"/>
    </source>
</evidence>
<dbReference type="SMART" id="SM00471">
    <property type="entry name" value="HDc"/>
    <property type="match status" value="1"/>
</dbReference>
<dbReference type="OrthoDB" id="5728337at2"/>
<keyword evidence="3" id="KW-1185">Reference proteome</keyword>
<dbReference type="STRING" id="477680.SAMN05421788_10552"/>
<evidence type="ECO:0000313" key="3">
    <source>
        <dbReference type="Proteomes" id="UP000186917"/>
    </source>
</evidence>
<gene>
    <name evidence="2" type="ORF">SAMN05421788_10552</name>
</gene>
<organism evidence="2 3">
    <name type="scientific">Filimonas lacunae</name>
    <dbReference type="NCBI Taxonomy" id="477680"/>
    <lineage>
        <taxon>Bacteria</taxon>
        <taxon>Pseudomonadati</taxon>
        <taxon>Bacteroidota</taxon>
        <taxon>Chitinophagia</taxon>
        <taxon>Chitinophagales</taxon>
        <taxon>Chitinophagaceae</taxon>
        <taxon>Filimonas</taxon>
    </lineage>
</organism>
<protein>
    <submittedName>
        <fullName evidence="2">HD domain-containing protein</fullName>
    </submittedName>
</protein>
<name>A0A173MDA1_9BACT</name>
<accession>A0A173MDA1</accession>
<dbReference type="InterPro" id="IPR006674">
    <property type="entry name" value="HD_domain"/>
</dbReference>
<proteinExistence type="predicted"/>
<dbReference type="AlphaFoldDB" id="A0A173MDA1"/>